<sequence>MTTKINDDEPADIWRWEYLAPPLENWADQPCSSQWLVHHRLRINAQVCEDSLFLLLFALLFTLFLCHLYLINEVFYLDRITEVFSPNIMWTII</sequence>
<gene>
    <name evidence="2" type="ORF">TRITD_6Bv1G072360</name>
</gene>
<dbReference type="Gramene" id="TRITD6Bv1G072360.1">
    <property type="protein sequence ID" value="TRITD6Bv1G072360.1"/>
    <property type="gene ID" value="TRITD6Bv1G072360"/>
</dbReference>
<reference evidence="2 3" key="1">
    <citation type="submission" date="2017-09" db="EMBL/GenBank/DDBJ databases">
        <authorList>
            <consortium name="International Durum Wheat Genome Sequencing Consortium (IDWGSC)"/>
            <person name="Milanesi L."/>
        </authorList>
    </citation>
    <scope>NUCLEOTIDE SEQUENCE [LARGE SCALE GENOMIC DNA]</scope>
    <source>
        <strain evidence="3">cv. Svevo</strain>
    </source>
</reference>
<evidence type="ECO:0000313" key="3">
    <source>
        <dbReference type="Proteomes" id="UP000324705"/>
    </source>
</evidence>
<keyword evidence="1" id="KW-0472">Membrane</keyword>
<name>A0A9R0YK24_TRITD</name>
<keyword evidence="1" id="KW-0812">Transmembrane</keyword>
<evidence type="ECO:0000256" key="1">
    <source>
        <dbReference type="SAM" id="Phobius"/>
    </source>
</evidence>
<organism evidence="2 3">
    <name type="scientific">Triticum turgidum subsp. durum</name>
    <name type="common">Durum wheat</name>
    <name type="synonym">Triticum durum</name>
    <dbReference type="NCBI Taxonomy" id="4567"/>
    <lineage>
        <taxon>Eukaryota</taxon>
        <taxon>Viridiplantae</taxon>
        <taxon>Streptophyta</taxon>
        <taxon>Embryophyta</taxon>
        <taxon>Tracheophyta</taxon>
        <taxon>Spermatophyta</taxon>
        <taxon>Magnoliopsida</taxon>
        <taxon>Liliopsida</taxon>
        <taxon>Poales</taxon>
        <taxon>Poaceae</taxon>
        <taxon>BOP clade</taxon>
        <taxon>Pooideae</taxon>
        <taxon>Triticodae</taxon>
        <taxon>Triticeae</taxon>
        <taxon>Triticinae</taxon>
        <taxon>Triticum</taxon>
    </lineage>
</organism>
<accession>A0A9R0YK24</accession>
<dbReference type="EMBL" id="LT934122">
    <property type="protein sequence ID" value="VAI56487.1"/>
    <property type="molecule type" value="Genomic_DNA"/>
</dbReference>
<keyword evidence="3" id="KW-1185">Reference proteome</keyword>
<feature type="transmembrane region" description="Helical" evidence="1">
    <location>
        <begin position="52"/>
        <end position="71"/>
    </location>
</feature>
<dbReference type="AlphaFoldDB" id="A0A9R0YK24"/>
<evidence type="ECO:0000313" key="2">
    <source>
        <dbReference type="EMBL" id="VAI56487.1"/>
    </source>
</evidence>
<keyword evidence="1" id="KW-1133">Transmembrane helix</keyword>
<dbReference type="Proteomes" id="UP000324705">
    <property type="component" value="Chromosome 6B"/>
</dbReference>
<proteinExistence type="predicted"/>
<protein>
    <submittedName>
        <fullName evidence="2">Uncharacterized protein</fullName>
    </submittedName>
</protein>